<protein>
    <recommendedName>
        <fullName evidence="4">Dinitrogenase iron-molybdenum cofactor biosynthesis domain-containing protein</fullName>
    </recommendedName>
</protein>
<dbReference type="eggNOG" id="COG1433">
    <property type="taxonomic scope" value="Bacteria"/>
</dbReference>
<sequence length="123" mass="13732">MLELLSCQHADRIVVRNIGKQMLGKLLAHRFAVFQTNCGRRDTVELANPEVAGLNTLTDAEQGRPSSNHDEKKKECSCRHNNKGAISKQERHHHKGGHNAHRGRGRCGQGESRGHHCCRNTPV</sequence>
<keyword evidence="3" id="KW-1185">Reference proteome</keyword>
<evidence type="ECO:0008006" key="4">
    <source>
        <dbReference type="Google" id="ProtNLM"/>
    </source>
</evidence>
<name>Q6LHX1_PHOPR</name>
<feature type="compositionally biased region" description="Basic and acidic residues" evidence="1">
    <location>
        <begin position="67"/>
        <end position="78"/>
    </location>
</feature>
<evidence type="ECO:0000256" key="1">
    <source>
        <dbReference type="SAM" id="MobiDB-lite"/>
    </source>
</evidence>
<feature type="region of interest" description="Disordered" evidence="1">
    <location>
        <begin position="52"/>
        <end position="113"/>
    </location>
</feature>
<dbReference type="KEGG" id="ppr:PBPRB1237"/>
<dbReference type="EMBL" id="CR378678">
    <property type="protein sequence ID" value="CAG23109.1"/>
    <property type="molecule type" value="Genomic_DNA"/>
</dbReference>
<accession>Q6LHX1</accession>
<feature type="compositionally biased region" description="Basic residues" evidence="1">
    <location>
        <begin position="90"/>
        <end position="105"/>
    </location>
</feature>
<gene>
    <name evidence="2" type="primary">VPA0323</name>
    <name evidence="2" type="ordered locus">PBPRB1237</name>
</gene>
<dbReference type="AlphaFoldDB" id="Q6LHX1"/>
<dbReference type="Proteomes" id="UP000000593">
    <property type="component" value="Chromosome 2"/>
</dbReference>
<dbReference type="STRING" id="298386.PBPRB1237"/>
<evidence type="ECO:0000313" key="3">
    <source>
        <dbReference type="Proteomes" id="UP000000593"/>
    </source>
</evidence>
<organism evidence="2 3">
    <name type="scientific">Photobacterium profundum (strain SS9)</name>
    <dbReference type="NCBI Taxonomy" id="298386"/>
    <lineage>
        <taxon>Bacteria</taxon>
        <taxon>Pseudomonadati</taxon>
        <taxon>Pseudomonadota</taxon>
        <taxon>Gammaproteobacteria</taxon>
        <taxon>Vibrionales</taxon>
        <taxon>Vibrionaceae</taxon>
        <taxon>Photobacterium</taxon>
    </lineage>
</organism>
<reference evidence="3" key="1">
    <citation type="journal article" date="2005" name="Science">
        <title>Life at depth: Photobacterium profundum genome sequence and expression analysis.</title>
        <authorList>
            <person name="Vezzi A."/>
            <person name="Campanaro S."/>
            <person name="D'Angelo M."/>
            <person name="Simonato F."/>
            <person name="Vitulo N."/>
            <person name="Lauro F.M."/>
            <person name="Cestaro A."/>
            <person name="Malacrida G."/>
            <person name="Simionati B."/>
            <person name="Cannata N."/>
            <person name="Romualdi C."/>
            <person name="Bartlett D.H."/>
            <person name="Valle G."/>
        </authorList>
    </citation>
    <scope>NUCLEOTIDE SEQUENCE [LARGE SCALE GENOMIC DNA]</scope>
    <source>
        <strain evidence="3">ATCC BAA-1253 / SS9</strain>
    </source>
</reference>
<dbReference type="HOGENOM" id="CLU_2013125_0_0_6"/>
<proteinExistence type="predicted"/>
<evidence type="ECO:0000313" key="2">
    <source>
        <dbReference type="EMBL" id="CAG23109.1"/>
    </source>
</evidence>